<keyword evidence="4" id="KW-1185">Reference proteome</keyword>
<evidence type="ECO:0000313" key="4">
    <source>
        <dbReference type="Proteomes" id="UP000291485"/>
    </source>
</evidence>
<accession>A0A4R0NNM3</accession>
<dbReference type="SUPFAM" id="SSF55961">
    <property type="entry name" value="Bet v1-like"/>
    <property type="match status" value="1"/>
</dbReference>
<evidence type="ECO:0000256" key="1">
    <source>
        <dbReference type="ARBA" id="ARBA00008918"/>
    </source>
</evidence>
<gene>
    <name evidence="3" type="ORF">EZ449_19660</name>
</gene>
<comment type="caution">
    <text evidence="3">The sequence shown here is derived from an EMBL/GenBank/DDBJ whole genome shotgun (WGS) entry which is preliminary data.</text>
</comment>
<name>A0A4R0NNM3_9SPHI</name>
<sequence length="73" mass="8445">MNISKRITVEAPREKVYAFWRGLSNLQKFMSHISSILETSPKHSSWKASTPGNLLELKWNAEITHEEEGKYIV</sequence>
<feature type="domain" description="Coenzyme Q-binding protein COQ10 START" evidence="2">
    <location>
        <begin position="9"/>
        <end position="70"/>
    </location>
</feature>
<proteinExistence type="inferred from homology"/>
<dbReference type="Pfam" id="PF03364">
    <property type="entry name" value="Polyketide_cyc"/>
    <property type="match status" value="1"/>
</dbReference>
<organism evidence="3 4">
    <name type="scientific">Pedobacter frigidisoli</name>
    <dbReference type="NCBI Taxonomy" id="2530455"/>
    <lineage>
        <taxon>Bacteria</taxon>
        <taxon>Pseudomonadati</taxon>
        <taxon>Bacteroidota</taxon>
        <taxon>Sphingobacteriia</taxon>
        <taxon>Sphingobacteriales</taxon>
        <taxon>Sphingobacteriaceae</taxon>
        <taxon>Pedobacter</taxon>
    </lineage>
</organism>
<evidence type="ECO:0000313" key="3">
    <source>
        <dbReference type="EMBL" id="TCD00784.1"/>
    </source>
</evidence>
<evidence type="ECO:0000259" key="2">
    <source>
        <dbReference type="Pfam" id="PF03364"/>
    </source>
</evidence>
<protein>
    <recommendedName>
        <fullName evidence="2">Coenzyme Q-binding protein COQ10 START domain-containing protein</fullName>
    </recommendedName>
</protein>
<comment type="similarity">
    <text evidence="1">Belongs to the ribosome association toxin RatA family.</text>
</comment>
<dbReference type="InterPro" id="IPR005031">
    <property type="entry name" value="COQ10_START"/>
</dbReference>
<dbReference type="Proteomes" id="UP000291485">
    <property type="component" value="Unassembled WGS sequence"/>
</dbReference>
<dbReference type="InterPro" id="IPR023393">
    <property type="entry name" value="START-like_dom_sf"/>
</dbReference>
<dbReference type="EMBL" id="SJSN01000020">
    <property type="protein sequence ID" value="TCD00784.1"/>
    <property type="molecule type" value="Genomic_DNA"/>
</dbReference>
<dbReference type="Gene3D" id="3.30.530.20">
    <property type="match status" value="1"/>
</dbReference>
<dbReference type="OrthoDB" id="9797595at2"/>
<reference evidence="3 4" key="1">
    <citation type="submission" date="2019-02" db="EMBL/GenBank/DDBJ databases">
        <title>Pedobacter sp. RP-3-11 sp. nov., isolated from Arctic soil.</title>
        <authorList>
            <person name="Dahal R.H."/>
        </authorList>
    </citation>
    <scope>NUCLEOTIDE SEQUENCE [LARGE SCALE GENOMIC DNA]</scope>
    <source>
        <strain evidence="3 4">RP-3-11</strain>
    </source>
</reference>
<dbReference type="AlphaFoldDB" id="A0A4R0NNM3"/>